<evidence type="ECO:0000256" key="5">
    <source>
        <dbReference type="ARBA" id="ARBA00022729"/>
    </source>
</evidence>
<dbReference type="RefSeq" id="WP_156682898.1">
    <property type="nucleotide sequence ID" value="NZ_CABWIB010000001.1"/>
</dbReference>
<dbReference type="PROSITE" id="PS51257">
    <property type="entry name" value="PROKAR_LIPOPROTEIN"/>
    <property type="match status" value="1"/>
</dbReference>
<dbReference type="SUPFAM" id="SSF53822">
    <property type="entry name" value="Periplasmic binding protein-like I"/>
    <property type="match status" value="1"/>
</dbReference>
<evidence type="ECO:0000313" key="12">
    <source>
        <dbReference type="Proteomes" id="UP000419017"/>
    </source>
</evidence>
<dbReference type="Gene3D" id="3.40.50.2300">
    <property type="match status" value="2"/>
</dbReference>
<keyword evidence="7" id="KW-0106">Calcium</keyword>
<dbReference type="InterPro" id="IPR050555">
    <property type="entry name" value="Bact_Solute-Bind_Prot2"/>
</dbReference>
<gene>
    <name evidence="11" type="ORF">OMES3154_00098</name>
</gene>
<dbReference type="InterPro" id="IPR025997">
    <property type="entry name" value="SBP_2_dom"/>
</dbReference>
<keyword evidence="12" id="KW-1185">Reference proteome</keyword>
<keyword evidence="5" id="KW-0732">Signal</keyword>
<dbReference type="Proteomes" id="UP000419017">
    <property type="component" value="Unassembled WGS sequence"/>
</dbReference>
<sequence>MKKFLSVVALGMAIISCGSKKEEGPKKVRIGVTIYKFDDNFMSTLRDDLKVFAEQNGGVELFLNDSQNQQGIQNDQIDTMISKGVDVLAINLVDPQAGATVVQKAKNANIPIVLFNKDPGFEVLNSYDKAYYVGNNPEESGVFQGETAVKQWMADPSLDKNGDGIIQYAMLKGEPGHPDAEARTLFSIKTINEKGIKTEKLFEDTGMWDAALAKDKVDAWLSSPKGQTIEMILANNDGMALGAIEATKAHNIKLPIYGVDAIQEALLKIENGELAGTVLNDGTNQAKAVLDLSLNLANKKGPIQDTNWKLDKKAVRVPYVGVDKDNLSKFKK</sequence>
<name>A0A6I8M4L3_9FUSO</name>
<dbReference type="Pfam" id="PF13407">
    <property type="entry name" value="Peripla_BP_4"/>
    <property type="match status" value="1"/>
</dbReference>
<evidence type="ECO:0000256" key="2">
    <source>
        <dbReference type="ARBA" id="ARBA00022448"/>
    </source>
</evidence>
<dbReference type="AlphaFoldDB" id="A0A6I8M4L3"/>
<evidence type="ECO:0000259" key="10">
    <source>
        <dbReference type="Pfam" id="PF13407"/>
    </source>
</evidence>
<dbReference type="GO" id="GO:0030288">
    <property type="term" value="C:outer membrane-bounded periplasmic space"/>
    <property type="evidence" value="ECO:0007669"/>
    <property type="project" value="TreeGrafter"/>
</dbReference>
<keyword evidence="3" id="KW-0762">Sugar transport</keyword>
<keyword evidence="6" id="KW-0574">Periplasm</keyword>
<comment type="subcellular location">
    <subcellularLocation>
        <location evidence="1">Cell envelope</location>
    </subcellularLocation>
</comment>
<dbReference type="CDD" id="cd01539">
    <property type="entry name" value="PBP1_GGBP"/>
    <property type="match status" value="1"/>
</dbReference>
<keyword evidence="2" id="KW-0813">Transport</keyword>
<protein>
    <recommendedName>
        <fullName evidence="9">D-galactose/methyl-galactoside binding periplasmic protein MglB</fullName>
    </recommendedName>
</protein>
<reference evidence="11 12" key="1">
    <citation type="submission" date="2019-10" db="EMBL/GenBank/DDBJ databases">
        <authorList>
            <person name="Blom J."/>
        </authorList>
    </citation>
    <scope>NUCLEOTIDE SEQUENCE [LARGE SCALE GENOMIC DNA]</scope>
    <source>
        <strain evidence="11 12">ES3154-GLU</strain>
    </source>
</reference>
<evidence type="ECO:0000313" key="11">
    <source>
        <dbReference type="EMBL" id="VWL84844.1"/>
    </source>
</evidence>
<dbReference type="GO" id="GO:0030246">
    <property type="term" value="F:carbohydrate binding"/>
    <property type="evidence" value="ECO:0007669"/>
    <property type="project" value="InterPro"/>
</dbReference>
<evidence type="ECO:0000256" key="7">
    <source>
        <dbReference type="ARBA" id="ARBA00022837"/>
    </source>
</evidence>
<dbReference type="PANTHER" id="PTHR30036:SF2">
    <property type="entry name" value="D-GALACTOSE_METHYL-GALACTOSIDE BINDING PERIPLASMIC PROTEIN MGLB"/>
    <property type="match status" value="1"/>
</dbReference>
<evidence type="ECO:0000256" key="1">
    <source>
        <dbReference type="ARBA" id="ARBA00004196"/>
    </source>
</evidence>
<evidence type="ECO:0000256" key="3">
    <source>
        <dbReference type="ARBA" id="ARBA00022597"/>
    </source>
</evidence>
<dbReference type="InterPro" id="IPR028082">
    <property type="entry name" value="Peripla_BP_I"/>
</dbReference>
<dbReference type="InterPro" id="IPR044085">
    <property type="entry name" value="MglB-like_PBP1"/>
</dbReference>
<proteinExistence type="predicted"/>
<keyword evidence="4" id="KW-0479">Metal-binding</keyword>
<feature type="domain" description="Periplasmic binding protein" evidence="10">
    <location>
        <begin position="30"/>
        <end position="300"/>
    </location>
</feature>
<dbReference type="PANTHER" id="PTHR30036">
    <property type="entry name" value="D-XYLOSE-BINDING PERIPLASMIC PROTEIN"/>
    <property type="match status" value="1"/>
</dbReference>
<evidence type="ECO:0000256" key="6">
    <source>
        <dbReference type="ARBA" id="ARBA00022764"/>
    </source>
</evidence>
<accession>A0A6I8M4L3</accession>
<evidence type="ECO:0000256" key="8">
    <source>
        <dbReference type="ARBA" id="ARBA00034323"/>
    </source>
</evidence>
<comment type="subunit">
    <text evidence="8">The ABC transporter complex is composed of one ATP-binding protein (MglA), two transmembrane proteins (MglC) and a solute-binding protein (MglB).</text>
</comment>
<dbReference type="NCBIfam" id="NF011924">
    <property type="entry name" value="PRK15395.1"/>
    <property type="match status" value="1"/>
</dbReference>
<dbReference type="EMBL" id="CABWIB010000001">
    <property type="protein sequence ID" value="VWL84844.1"/>
    <property type="molecule type" value="Genomic_DNA"/>
</dbReference>
<dbReference type="GO" id="GO:0046872">
    <property type="term" value="F:metal ion binding"/>
    <property type="evidence" value="ECO:0007669"/>
    <property type="project" value="UniProtKB-KW"/>
</dbReference>
<evidence type="ECO:0000256" key="4">
    <source>
        <dbReference type="ARBA" id="ARBA00022723"/>
    </source>
</evidence>
<evidence type="ECO:0000256" key="9">
    <source>
        <dbReference type="ARBA" id="ARBA00034344"/>
    </source>
</evidence>
<organism evidence="11 12">
    <name type="scientific">Oceanivirga miroungae</name>
    <dbReference type="NCBI Taxonomy" id="1130046"/>
    <lineage>
        <taxon>Bacteria</taxon>
        <taxon>Fusobacteriati</taxon>
        <taxon>Fusobacteriota</taxon>
        <taxon>Fusobacteriia</taxon>
        <taxon>Fusobacteriales</taxon>
        <taxon>Leptotrichiaceae</taxon>
        <taxon>Oceanivirga</taxon>
    </lineage>
</organism>